<dbReference type="PANTHER" id="PTHR35330:SF1">
    <property type="entry name" value="SIROHEME BIOSYNTHESIS PROTEIN MET8"/>
    <property type="match status" value="1"/>
</dbReference>
<comment type="pathway">
    <text evidence="1">Porphyrin-containing compound metabolism; siroheme biosynthesis; sirohydrochlorin from precorrin-2: step 1/1.</text>
</comment>
<dbReference type="EMBL" id="PDKJ01000004">
    <property type="protein sequence ID" value="RXJ68931.1"/>
    <property type="molecule type" value="Genomic_DNA"/>
</dbReference>
<accession>A0A4Q0YJ56</accession>
<evidence type="ECO:0000256" key="4">
    <source>
        <dbReference type="ARBA" id="ARBA00023027"/>
    </source>
</evidence>
<keyword evidence="3" id="KW-0560">Oxidoreductase</keyword>
<dbReference type="Proteomes" id="UP000290172">
    <property type="component" value="Unassembled WGS sequence"/>
</dbReference>
<dbReference type="UniPathway" id="UPA00262">
    <property type="reaction ID" value="UER00222"/>
</dbReference>
<evidence type="ECO:0000256" key="6">
    <source>
        <dbReference type="ARBA" id="ARBA00047561"/>
    </source>
</evidence>
<evidence type="ECO:0000313" key="8">
    <source>
        <dbReference type="Proteomes" id="UP000290172"/>
    </source>
</evidence>
<dbReference type="EC" id="1.3.1.76" evidence="2"/>
<gene>
    <name evidence="7" type="ORF">CRV08_05725</name>
</gene>
<dbReference type="GO" id="GO:0004325">
    <property type="term" value="F:ferrochelatase activity"/>
    <property type="evidence" value="ECO:0007669"/>
    <property type="project" value="InterPro"/>
</dbReference>
<dbReference type="SUPFAM" id="SSF75615">
    <property type="entry name" value="Siroheme synthase middle domains-like"/>
    <property type="match status" value="1"/>
</dbReference>
<comment type="catalytic activity">
    <reaction evidence="6">
        <text>precorrin-2 + NAD(+) = sirohydrochlorin + NADH + 2 H(+)</text>
        <dbReference type="Rhea" id="RHEA:15613"/>
        <dbReference type="ChEBI" id="CHEBI:15378"/>
        <dbReference type="ChEBI" id="CHEBI:57540"/>
        <dbReference type="ChEBI" id="CHEBI:57945"/>
        <dbReference type="ChEBI" id="CHEBI:58351"/>
        <dbReference type="ChEBI" id="CHEBI:58827"/>
        <dbReference type="EC" id="1.3.1.76"/>
    </reaction>
</comment>
<dbReference type="SUPFAM" id="SSF51735">
    <property type="entry name" value="NAD(P)-binding Rossmann-fold domains"/>
    <property type="match status" value="1"/>
</dbReference>
<dbReference type="InterPro" id="IPR006367">
    <property type="entry name" value="Sirohaem_synthase_N"/>
</dbReference>
<proteinExistence type="predicted"/>
<sequence length="189" mass="22003">MDYLPIFYSVKNKNILIVGAGKIALKRLETVLNFCKDVTIISPLTDEKIDILIVQNSLNYIKREYKKGDIEDFDIVIVAANDISLQKSIYKECKNKNILFNCVDILELNDFIFPAIIKEESLTMAFTTNGASASFTKRFKNYIKSKLPKNLGEFLNYLDEYRKTHPKGEKRMKNLKNMVDKYFEENFKD</sequence>
<dbReference type="PANTHER" id="PTHR35330">
    <property type="entry name" value="SIROHEME BIOSYNTHESIS PROTEIN MET8"/>
    <property type="match status" value="1"/>
</dbReference>
<evidence type="ECO:0000256" key="5">
    <source>
        <dbReference type="ARBA" id="ARBA00023244"/>
    </source>
</evidence>
<dbReference type="AlphaFoldDB" id="A0A4Q0YJ56"/>
<protein>
    <recommendedName>
        <fullName evidence="2">precorrin-2 dehydrogenase</fullName>
        <ecNumber evidence="2">1.3.1.76</ecNumber>
    </recommendedName>
</protein>
<dbReference type="GO" id="GO:0019354">
    <property type="term" value="P:siroheme biosynthetic process"/>
    <property type="evidence" value="ECO:0007669"/>
    <property type="project" value="UniProtKB-UniPathway"/>
</dbReference>
<reference evidence="7 8" key="1">
    <citation type="submission" date="2017-10" db="EMBL/GenBank/DDBJ databases">
        <title>Genomics of the genus Arcobacter.</title>
        <authorList>
            <person name="Perez-Cataluna A."/>
            <person name="Figueras M.J."/>
        </authorList>
    </citation>
    <scope>NUCLEOTIDE SEQUENCE [LARGE SCALE GENOMIC DNA]</scope>
    <source>
        <strain evidence="7 8">CECT 8993</strain>
    </source>
</reference>
<evidence type="ECO:0000256" key="3">
    <source>
        <dbReference type="ARBA" id="ARBA00023002"/>
    </source>
</evidence>
<keyword evidence="5" id="KW-0627">Porphyrin biosynthesis</keyword>
<dbReference type="RefSeq" id="WP_128980000.1">
    <property type="nucleotide sequence ID" value="NZ_PDKJ01000004.1"/>
</dbReference>
<name>A0A4Q0YJ56_9BACT</name>
<evidence type="ECO:0000256" key="2">
    <source>
        <dbReference type="ARBA" id="ARBA00012400"/>
    </source>
</evidence>
<evidence type="ECO:0000313" key="7">
    <source>
        <dbReference type="EMBL" id="RXJ68931.1"/>
    </source>
</evidence>
<dbReference type="GO" id="GO:0043115">
    <property type="term" value="F:precorrin-2 dehydrogenase activity"/>
    <property type="evidence" value="ECO:0007669"/>
    <property type="project" value="UniProtKB-EC"/>
</dbReference>
<evidence type="ECO:0000256" key="1">
    <source>
        <dbReference type="ARBA" id="ARBA00005010"/>
    </source>
</evidence>
<comment type="caution">
    <text evidence="7">The sequence shown here is derived from an EMBL/GenBank/DDBJ whole genome shotgun (WGS) entry which is preliminary data.</text>
</comment>
<organism evidence="7 8">
    <name type="scientific">Halarcobacter ebronensis</name>
    <dbReference type="NCBI Taxonomy" id="1462615"/>
    <lineage>
        <taxon>Bacteria</taxon>
        <taxon>Pseudomonadati</taxon>
        <taxon>Campylobacterota</taxon>
        <taxon>Epsilonproteobacteria</taxon>
        <taxon>Campylobacterales</taxon>
        <taxon>Arcobacteraceae</taxon>
        <taxon>Halarcobacter</taxon>
    </lineage>
</organism>
<dbReference type="NCBIfam" id="TIGR01470">
    <property type="entry name" value="cysG_Nterm"/>
    <property type="match status" value="1"/>
</dbReference>
<dbReference type="Pfam" id="PF13241">
    <property type="entry name" value="NAD_binding_7"/>
    <property type="match status" value="1"/>
</dbReference>
<keyword evidence="4" id="KW-0520">NAD</keyword>
<dbReference type="Gene3D" id="3.40.50.720">
    <property type="entry name" value="NAD(P)-binding Rossmann-like Domain"/>
    <property type="match status" value="1"/>
</dbReference>
<dbReference type="InterPro" id="IPR036291">
    <property type="entry name" value="NAD(P)-bd_dom_sf"/>
</dbReference>
<dbReference type="InterPro" id="IPR028161">
    <property type="entry name" value="Met8-like"/>
</dbReference>